<feature type="domain" description="DUF6434" evidence="2">
    <location>
        <begin position="3"/>
        <end position="65"/>
    </location>
</feature>
<protein>
    <submittedName>
        <fullName evidence="3">DinB superfamily protein</fullName>
    </submittedName>
</protein>
<dbReference type="OrthoDB" id="9102005at2"/>
<dbReference type="InterPro" id="IPR024775">
    <property type="entry name" value="DinB-like"/>
</dbReference>
<evidence type="ECO:0000259" key="2">
    <source>
        <dbReference type="Pfam" id="PF20026"/>
    </source>
</evidence>
<name>A0A1I3PTK2_9BURK</name>
<dbReference type="InterPro" id="IPR034660">
    <property type="entry name" value="DinB/YfiT-like"/>
</dbReference>
<feature type="domain" description="DinB-like" evidence="1">
    <location>
        <begin position="98"/>
        <end position="235"/>
    </location>
</feature>
<accession>A0A1I3PTK2</accession>
<organism evidence="3 4">
    <name type="scientific">Paraburkholderia megapolitana</name>
    <dbReference type="NCBI Taxonomy" id="420953"/>
    <lineage>
        <taxon>Bacteria</taxon>
        <taxon>Pseudomonadati</taxon>
        <taxon>Pseudomonadota</taxon>
        <taxon>Betaproteobacteria</taxon>
        <taxon>Burkholderiales</taxon>
        <taxon>Burkholderiaceae</taxon>
        <taxon>Paraburkholderia</taxon>
    </lineage>
</organism>
<keyword evidence="4" id="KW-1185">Reference proteome</keyword>
<dbReference type="EMBL" id="FOQU01000006">
    <property type="protein sequence ID" value="SFJ24647.1"/>
    <property type="molecule type" value="Genomic_DNA"/>
</dbReference>
<reference evidence="3 4" key="1">
    <citation type="submission" date="2016-10" db="EMBL/GenBank/DDBJ databases">
        <authorList>
            <person name="de Groot N.N."/>
        </authorList>
    </citation>
    <scope>NUCLEOTIDE SEQUENCE [LARGE SCALE GENOMIC DNA]</scope>
    <source>
        <strain evidence="3 4">LMG 23650</strain>
    </source>
</reference>
<dbReference type="Gene3D" id="1.20.120.450">
    <property type="entry name" value="dinb family like domain"/>
    <property type="match status" value="1"/>
</dbReference>
<dbReference type="Proteomes" id="UP000199548">
    <property type="component" value="Unassembled WGS sequence"/>
</dbReference>
<dbReference type="Pfam" id="PF12867">
    <property type="entry name" value="DinB_2"/>
    <property type="match status" value="1"/>
</dbReference>
<gene>
    <name evidence="3" type="ORF">SAMN05192543_10664</name>
</gene>
<dbReference type="SUPFAM" id="SSF109854">
    <property type="entry name" value="DinB/YfiT-like putative metalloenzymes"/>
    <property type="match status" value="1"/>
</dbReference>
<evidence type="ECO:0000313" key="4">
    <source>
        <dbReference type="Proteomes" id="UP000199548"/>
    </source>
</evidence>
<evidence type="ECO:0000259" key="1">
    <source>
        <dbReference type="Pfam" id="PF12867"/>
    </source>
</evidence>
<dbReference type="AlphaFoldDB" id="A0A1I3PTK2"/>
<dbReference type="Pfam" id="PF20026">
    <property type="entry name" value="DUF6434"/>
    <property type="match status" value="1"/>
</dbReference>
<sequence length="247" mass="29138">MKFDWHRDPINRATKIDETYKNTQSVRRFLTSECGETFRFDRSFMAWIKSGIPKNMGEVADEWIRLRKVLLVERPSHTTSTMDSSIMTPTRRAYLIEQLAEMPRFLTEVFLAMPREQLARAPEEDNLSLIEHLWHINDCESDVYYPRIVQALDHDKPALLPMPDIGSWPLARAYAQRDGDDAIREFVTLRQELVERLQDLEPNQFERVSIRQNGTTFDVYDLLEHLADHDRDHRRRMAVLLRRGVLA</sequence>
<proteinExistence type="predicted"/>
<evidence type="ECO:0000313" key="3">
    <source>
        <dbReference type="EMBL" id="SFJ24647.1"/>
    </source>
</evidence>
<dbReference type="InterPro" id="IPR045492">
    <property type="entry name" value="DUF6434"/>
</dbReference>